<accession>W7JT17</accession>
<dbReference type="EMBL" id="KE124460">
    <property type="protein sequence ID" value="EWC78014.1"/>
    <property type="molecule type" value="Genomic_DNA"/>
</dbReference>
<dbReference type="Proteomes" id="UP000030697">
    <property type="component" value="Unassembled WGS sequence"/>
</dbReference>
<evidence type="ECO:0000313" key="3">
    <source>
        <dbReference type="Proteomes" id="UP000030697"/>
    </source>
</evidence>
<feature type="region of interest" description="Disordered" evidence="1">
    <location>
        <begin position="53"/>
        <end position="78"/>
    </location>
</feature>
<evidence type="ECO:0000256" key="1">
    <source>
        <dbReference type="SAM" id="MobiDB-lite"/>
    </source>
</evidence>
<protein>
    <submittedName>
        <fullName evidence="2">Uncharacterized protein</fullName>
    </submittedName>
</protein>
<evidence type="ECO:0000313" key="2">
    <source>
        <dbReference type="EMBL" id="EWC78014.1"/>
    </source>
</evidence>
<feature type="compositionally biased region" description="Basic and acidic residues" evidence="1">
    <location>
        <begin position="56"/>
        <end position="67"/>
    </location>
</feature>
<proteinExistence type="predicted"/>
<dbReference type="AlphaFoldDB" id="W7JT17"/>
<organism evidence="2 3">
    <name type="scientific">Plasmodium falciparum UGT5.1</name>
    <dbReference type="NCBI Taxonomy" id="1237627"/>
    <lineage>
        <taxon>Eukaryota</taxon>
        <taxon>Sar</taxon>
        <taxon>Alveolata</taxon>
        <taxon>Apicomplexa</taxon>
        <taxon>Aconoidasida</taxon>
        <taxon>Haemosporida</taxon>
        <taxon>Plasmodiidae</taxon>
        <taxon>Plasmodium</taxon>
        <taxon>Plasmodium (Laverania)</taxon>
    </lineage>
</organism>
<sequence>MNNSNEDDILNKENITDFRSIQNNLYKINTRKDNHHEVNKNNQMHFLHSSNNEECVNNKDKKNDRDTNILSSNSSHLSNVTSSYHSNIINKFIINERQALDRNEQTYDDTNIYNHDINIDNYINLNSNKLCHNVNLVNNSLDKFNKIAFMKKLKKNNPLYYNQQKKEHHVNFIYKQNYFYKRHENKKTNHNDIISNNNNQQYDLNIKHSNNHDDTKKHNFNFLLFDKSDHYYNESTINMKNTKNIMINPNTNNEYDSNYEEQKYNTNDDNIYSDIYSNKKNQVDIKYQNISKKFTAPYNNVQDNTKCYYKKKKKLIKNNNNNNNNDNNNNNNNDNNNYNYNKYPINNNYNYNTHKNDNHISDPNFQFQIYNRKDNEISNFKFITEKTMKILSQLILHLIIIKCSISSQELKRKKKRKRRN</sequence>
<feature type="region of interest" description="Disordered" evidence="1">
    <location>
        <begin position="317"/>
        <end position="338"/>
    </location>
</feature>
<gene>
    <name evidence="2" type="ORF">C923_01316</name>
</gene>
<name>W7JT17_PLAFA</name>
<reference evidence="2 3" key="1">
    <citation type="submission" date="2013-02" db="EMBL/GenBank/DDBJ databases">
        <title>The Genome Sequence of Plasmodium falciparum UGT5.1.</title>
        <authorList>
            <consortium name="The Broad Institute Genome Sequencing Platform"/>
            <consortium name="The Broad Institute Genome Sequencing Center for Infectious Disease"/>
            <person name="Neafsey D."/>
            <person name="Cheeseman I."/>
            <person name="Volkman S."/>
            <person name="Adams J."/>
            <person name="Walker B."/>
            <person name="Young S.K."/>
            <person name="Zeng Q."/>
            <person name="Gargeya S."/>
            <person name="Fitzgerald M."/>
            <person name="Haas B."/>
            <person name="Abouelleil A."/>
            <person name="Alvarado L."/>
            <person name="Arachchi H.M."/>
            <person name="Berlin A.M."/>
            <person name="Chapman S.B."/>
            <person name="Dewar J."/>
            <person name="Goldberg J."/>
            <person name="Griggs A."/>
            <person name="Gujja S."/>
            <person name="Hansen M."/>
            <person name="Howarth C."/>
            <person name="Imamovic A."/>
            <person name="Larimer J."/>
            <person name="McCowan C."/>
            <person name="Murphy C."/>
            <person name="Neiman D."/>
            <person name="Pearson M."/>
            <person name="Priest M."/>
            <person name="Roberts A."/>
            <person name="Saif S."/>
            <person name="Shea T."/>
            <person name="Sisk P."/>
            <person name="Sykes S."/>
            <person name="Wortman J."/>
            <person name="Nusbaum C."/>
            <person name="Birren B."/>
        </authorList>
    </citation>
    <scope>NUCLEOTIDE SEQUENCE [LARGE SCALE GENOMIC DNA]</scope>
    <source>
        <strain evidence="2 3">UGT5.1</strain>
    </source>
</reference>